<protein>
    <recommendedName>
        <fullName evidence="2">EF-hand domain-containing protein</fullName>
    </recommendedName>
</protein>
<evidence type="ECO:0000313" key="3">
    <source>
        <dbReference type="EMBL" id="NKX45800.1"/>
    </source>
</evidence>
<dbReference type="PROSITE" id="PS00018">
    <property type="entry name" value="EF_HAND_1"/>
    <property type="match status" value="1"/>
</dbReference>
<name>A0A7X6H0P1_9RHOB</name>
<feature type="signal peptide" evidence="1">
    <location>
        <begin position="1"/>
        <end position="26"/>
    </location>
</feature>
<comment type="caution">
    <text evidence="3">The sequence shown here is derived from an EMBL/GenBank/DDBJ whole genome shotgun (WGS) entry which is preliminary data.</text>
</comment>
<evidence type="ECO:0000259" key="2">
    <source>
        <dbReference type="PROSITE" id="PS50222"/>
    </source>
</evidence>
<feature type="domain" description="EF-hand" evidence="2">
    <location>
        <begin position="31"/>
        <end position="56"/>
    </location>
</feature>
<dbReference type="Proteomes" id="UP000526408">
    <property type="component" value="Unassembled WGS sequence"/>
</dbReference>
<dbReference type="EMBL" id="JAAZQQ010000005">
    <property type="protein sequence ID" value="NKX45800.1"/>
    <property type="molecule type" value="Genomic_DNA"/>
</dbReference>
<evidence type="ECO:0000256" key="1">
    <source>
        <dbReference type="SAM" id="SignalP"/>
    </source>
</evidence>
<gene>
    <name evidence="3" type="ORF">HCU73_14485</name>
</gene>
<organism evidence="3 4">
    <name type="scientific">Roseicyclus persicicus</name>
    <dbReference type="NCBI Taxonomy" id="2650661"/>
    <lineage>
        <taxon>Bacteria</taxon>
        <taxon>Pseudomonadati</taxon>
        <taxon>Pseudomonadota</taxon>
        <taxon>Alphaproteobacteria</taxon>
        <taxon>Rhodobacterales</taxon>
        <taxon>Roseobacteraceae</taxon>
        <taxon>Roseicyclus</taxon>
    </lineage>
</organism>
<dbReference type="RefSeq" id="WP_168624181.1">
    <property type="nucleotide sequence ID" value="NZ_JAAZQQ010000005.1"/>
</dbReference>
<evidence type="ECO:0000313" key="4">
    <source>
        <dbReference type="Proteomes" id="UP000526408"/>
    </source>
</evidence>
<accession>A0A7X6H0P1</accession>
<dbReference type="InterPro" id="IPR018247">
    <property type="entry name" value="EF_Hand_1_Ca_BS"/>
</dbReference>
<dbReference type="SUPFAM" id="SSF47473">
    <property type="entry name" value="EF-hand"/>
    <property type="match status" value="1"/>
</dbReference>
<feature type="chain" id="PRO_5030813376" description="EF-hand domain-containing protein" evidence="1">
    <location>
        <begin position="27"/>
        <end position="86"/>
    </location>
</feature>
<keyword evidence="4" id="KW-1185">Reference proteome</keyword>
<keyword evidence="1" id="KW-0732">Signal</keyword>
<proteinExistence type="predicted"/>
<reference evidence="3 4" key="1">
    <citation type="submission" date="2020-04" db="EMBL/GenBank/DDBJ databases">
        <authorList>
            <person name="Yoon J."/>
        </authorList>
    </citation>
    <scope>NUCLEOTIDE SEQUENCE [LARGE SCALE GENOMIC DNA]</scope>
    <source>
        <strain evidence="3 4">KMU-115</strain>
    </source>
</reference>
<dbReference type="PROSITE" id="PS50222">
    <property type="entry name" value="EF_HAND_2"/>
    <property type="match status" value="1"/>
</dbReference>
<dbReference type="InterPro" id="IPR011992">
    <property type="entry name" value="EF-hand-dom_pair"/>
</dbReference>
<sequence length="86" mass="8493">MTILRLLSRTAGLAALVLGVVGAGHAMGPAETLDTDGDGLISLAEIQVAMPGMTEAEFLALDSTGDGLLDADELAAAAEAGLITLG</sequence>
<dbReference type="AlphaFoldDB" id="A0A7X6H0P1"/>
<dbReference type="Pfam" id="PF13202">
    <property type="entry name" value="EF-hand_5"/>
    <property type="match status" value="2"/>
</dbReference>
<dbReference type="Gene3D" id="1.10.238.10">
    <property type="entry name" value="EF-hand"/>
    <property type="match status" value="1"/>
</dbReference>
<dbReference type="GO" id="GO:0005509">
    <property type="term" value="F:calcium ion binding"/>
    <property type="evidence" value="ECO:0007669"/>
    <property type="project" value="InterPro"/>
</dbReference>
<dbReference type="InterPro" id="IPR002048">
    <property type="entry name" value="EF_hand_dom"/>
</dbReference>